<comment type="function">
    <text evidence="1">This subunit may be involved in monitoring complementarity of crRNA and target RNA.</text>
</comment>
<dbReference type="GO" id="GO:0003723">
    <property type="term" value="F:RNA binding"/>
    <property type="evidence" value="ECO:0007669"/>
    <property type="project" value="UniProtKB-KW"/>
</dbReference>
<dbReference type="Pfam" id="PF03750">
    <property type="entry name" value="Csm2_III-A"/>
    <property type="match status" value="1"/>
</dbReference>
<dbReference type="eggNOG" id="COG1421">
    <property type="taxonomic scope" value="Bacteria"/>
</dbReference>
<dbReference type="InterPro" id="IPR010149">
    <property type="entry name" value="CRISPR-assoc_prot_Csm2_III-A"/>
</dbReference>
<protein>
    <recommendedName>
        <fullName evidence="3">CRISPR system Cms protein Csm2</fullName>
    </recommendedName>
    <alternativeName>
        <fullName evidence="6">CRISPR type III A-associated protein Csm2</fullName>
    </alternativeName>
</protein>
<gene>
    <name evidence="8" type="ordered locus">Nhal_2831</name>
</gene>
<evidence type="ECO:0000313" key="8">
    <source>
        <dbReference type="EMBL" id="ADE15896.1"/>
    </source>
</evidence>
<dbReference type="OrthoDB" id="9803002at2"/>
<feature type="region of interest" description="Disordered" evidence="7">
    <location>
        <begin position="1"/>
        <end position="23"/>
    </location>
</feature>
<proteinExistence type="inferred from homology"/>
<dbReference type="RefSeq" id="WP_013033751.1">
    <property type="nucleotide sequence ID" value="NC_013960.1"/>
</dbReference>
<dbReference type="GO" id="GO:0051607">
    <property type="term" value="P:defense response to virus"/>
    <property type="evidence" value="ECO:0007669"/>
    <property type="project" value="UniProtKB-KW"/>
</dbReference>
<keyword evidence="9" id="KW-1185">Reference proteome</keyword>
<keyword evidence="4" id="KW-0694">RNA-binding</keyword>
<dbReference type="AlphaFoldDB" id="D5BXY5"/>
<evidence type="ECO:0000256" key="6">
    <source>
        <dbReference type="ARBA" id="ARBA00031723"/>
    </source>
</evidence>
<dbReference type="STRING" id="472759.Nhal_2831"/>
<dbReference type="EMBL" id="CP001798">
    <property type="protein sequence ID" value="ADE15896.1"/>
    <property type="molecule type" value="Genomic_DNA"/>
</dbReference>
<comment type="similarity">
    <text evidence="2">Belongs to the CRISPR-associated Csm2 family.</text>
</comment>
<sequence length="153" mass="17844">MSYRPLPHRSSREQGPPRIPKPETQCYFEADGKTPRAALVDEEAEQLAQEMSKVSHTQLRRFYGDVLSLRRRLEAKASKIEKESLFRELLPEFKMLKAKAVYADGRLGHRDFAPLLGFIINHTYSVRRVEEFDAFCKHFQAVVAFHKFYGKKK</sequence>
<evidence type="ECO:0000313" key="9">
    <source>
        <dbReference type="Proteomes" id="UP000001844"/>
    </source>
</evidence>
<evidence type="ECO:0000256" key="3">
    <source>
        <dbReference type="ARBA" id="ARBA00016118"/>
    </source>
</evidence>
<evidence type="ECO:0000256" key="2">
    <source>
        <dbReference type="ARBA" id="ARBA00006896"/>
    </source>
</evidence>
<evidence type="ECO:0000256" key="4">
    <source>
        <dbReference type="ARBA" id="ARBA00022884"/>
    </source>
</evidence>
<dbReference type="KEGG" id="nhl:Nhal_2831"/>
<organism evidence="8 9">
    <name type="scientific">Nitrosococcus halophilus (strain Nc4)</name>
    <dbReference type="NCBI Taxonomy" id="472759"/>
    <lineage>
        <taxon>Bacteria</taxon>
        <taxon>Pseudomonadati</taxon>
        <taxon>Pseudomonadota</taxon>
        <taxon>Gammaproteobacteria</taxon>
        <taxon>Chromatiales</taxon>
        <taxon>Chromatiaceae</taxon>
        <taxon>Nitrosococcus</taxon>
    </lineage>
</organism>
<keyword evidence="5" id="KW-0051">Antiviral defense</keyword>
<evidence type="ECO:0000256" key="5">
    <source>
        <dbReference type="ARBA" id="ARBA00023118"/>
    </source>
</evidence>
<evidence type="ECO:0000256" key="1">
    <source>
        <dbReference type="ARBA" id="ARBA00003640"/>
    </source>
</evidence>
<name>D5BXY5_NITHN</name>
<dbReference type="Proteomes" id="UP000001844">
    <property type="component" value="Chromosome"/>
</dbReference>
<accession>D5BXY5</accession>
<reference evidence="9" key="1">
    <citation type="submission" date="2010-04" db="EMBL/GenBank/DDBJ databases">
        <title>Complete genome sequence of Nitrosococcus halophilus Nc4, a salt-adapted, aerobic obligate ammonia-oxidizing sulfur purple bacterium.</title>
        <authorList>
            <consortium name="US DOE Joint Genome Institute"/>
            <person name="Campbell M.A."/>
            <person name="Malfatti S.A."/>
            <person name="Chain P.S.G."/>
            <person name="Heidelberg J.F."/>
            <person name="Ward B.B."/>
            <person name="Klotz M.G."/>
        </authorList>
    </citation>
    <scope>NUCLEOTIDE SEQUENCE [LARGE SCALE GENOMIC DNA]</scope>
    <source>
        <strain evidence="9">Nc4</strain>
    </source>
</reference>
<dbReference type="HOGENOM" id="CLU_133853_0_0_6"/>
<evidence type="ECO:0000256" key="7">
    <source>
        <dbReference type="SAM" id="MobiDB-lite"/>
    </source>
</evidence>
<dbReference type="NCBIfam" id="TIGR01870">
    <property type="entry name" value="cas_TM1810_Csm2"/>
    <property type="match status" value="1"/>
</dbReference>